<feature type="chain" id="PRO_5041903200" description="Alpha-L-arabinofuranosidase" evidence="12">
    <location>
        <begin position="25"/>
        <end position="118"/>
    </location>
</feature>
<evidence type="ECO:0000256" key="4">
    <source>
        <dbReference type="ARBA" id="ARBA00022525"/>
    </source>
</evidence>
<evidence type="ECO:0000256" key="1">
    <source>
        <dbReference type="ARBA" id="ARBA00001462"/>
    </source>
</evidence>
<comment type="function">
    <text evidence="11">Alpha-L-arabinofuranosidase involved in the hydrolysis of xylan, a major structural heterogeneous polysaccharide found in plant biomass representing the second most abundant polysaccharide in the biosphere, after cellulose.</text>
</comment>
<evidence type="ECO:0000256" key="3">
    <source>
        <dbReference type="ARBA" id="ARBA00007396"/>
    </source>
</evidence>
<keyword evidence="5" id="KW-0858">Xylan degradation</keyword>
<dbReference type="GO" id="GO:0046556">
    <property type="term" value="F:alpha-L-arabinofuranosidase activity"/>
    <property type="evidence" value="ECO:0007669"/>
    <property type="project" value="UniProtKB-UniRule"/>
</dbReference>
<protein>
    <recommendedName>
        <fullName evidence="11">Alpha-L-arabinofuranosidase</fullName>
        <ecNumber evidence="11">3.2.1.55</ecNumber>
    </recommendedName>
</protein>
<comment type="caution">
    <text evidence="13">The sequence shown here is derived from an EMBL/GenBank/DDBJ whole genome shotgun (WGS) entry which is preliminary data.</text>
</comment>
<gene>
    <name evidence="13" type="ORF">N7450_011719</name>
</gene>
<dbReference type="EMBL" id="JAQJAC010000010">
    <property type="protein sequence ID" value="KAJ5569233.1"/>
    <property type="molecule type" value="Genomic_DNA"/>
</dbReference>
<keyword evidence="6 11" id="KW-0732">Signal</keyword>
<dbReference type="GO" id="GO:0046373">
    <property type="term" value="P:L-arabinose metabolic process"/>
    <property type="evidence" value="ECO:0007669"/>
    <property type="project" value="UniProtKB-UniRule"/>
</dbReference>
<evidence type="ECO:0000256" key="8">
    <source>
        <dbReference type="ARBA" id="ARBA00023277"/>
    </source>
</evidence>
<evidence type="ECO:0000256" key="5">
    <source>
        <dbReference type="ARBA" id="ARBA00022651"/>
    </source>
</evidence>
<dbReference type="InterPro" id="IPR023296">
    <property type="entry name" value="Glyco_hydro_beta-prop_sf"/>
</dbReference>
<dbReference type="Pfam" id="PF03664">
    <property type="entry name" value="Glyco_hydro_62"/>
    <property type="match status" value="1"/>
</dbReference>
<keyword evidence="10" id="KW-0624">Polysaccharide degradation</keyword>
<keyword evidence="14" id="KW-1185">Reference proteome</keyword>
<evidence type="ECO:0000256" key="2">
    <source>
        <dbReference type="ARBA" id="ARBA00004613"/>
    </source>
</evidence>
<dbReference type="Gene3D" id="2.115.10.20">
    <property type="entry name" value="Glycosyl hydrolase domain, family 43"/>
    <property type="match status" value="1"/>
</dbReference>
<keyword evidence="9 11" id="KW-0326">Glycosidase</keyword>
<dbReference type="EC" id="3.2.1.55" evidence="11"/>
<feature type="signal peptide" evidence="12">
    <location>
        <begin position="1"/>
        <end position="24"/>
    </location>
</feature>
<proteinExistence type="inferred from homology"/>
<comment type="subcellular location">
    <subcellularLocation>
        <location evidence="2 11">Secreted</location>
    </subcellularLocation>
</comment>
<evidence type="ECO:0000256" key="7">
    <source>
        <dbReference type="ARBA" id="ARBA00022801"/>
    </source>
</evidence>
<evidence type="ECO:0000256" key="10">
    <source>
        <dbReference type="ARBA" id="ARBA00023326"/>
    </source>
</evidence>
<dbReference type="Proteomes" id="UP001216150">
    <property type="component" value="Unassembled WGS sequence"/>
</dbReference>
<dbReference type="AlphaFoldDB" id="A0AAD6DAQ6"/>
<dbReference type="GO" id="GO:0005576">
    <property type="term" value="C:extracellular region"/>
    <property type="evidence" value="ECO:0007669"/>
    <property type="project" value="UniProtKB-SubCell"/>
</dbReference>
<evidence type="ECO:0000313" key="13">
    <source>
        <dbReference type="EMBL" id="KAJ5569233.1"/>
    </source>
</evidence>
<keyword evidence="7 11" id="KW-0378">Hydrolase</keyword>
<evidence type="ECO:0000256" key="12">
    <source>
        <dbReference type="SAM" id="SignalP"/>
    </source>
</evidence>
<comment type="similarity">
    <text evidence="3 11">Belongs to the glycosyl hydrolase 62 family.</text>
</comment>
<evidence type="ECO:0000256" key="6">
    <source>
        <dbReference type="ARBA" id="ARBA00022729"/>
    </source>
</evidence>
<dbReference type="PANTHER" id="PTHR40631:SF1">
    <property type="entry name" value="ALPHA-L-ARABINOFURANOSIDASE AXHA-2-RELATED"/>
    <property type="match status" value="1"/>
</dbReference>
<keyword evidence="8" id="KW-0119">Carbohydrate metabolism</keyword>
<evidence type="ECO:0000256" key="9">
    <source>
        <dbReference type="ARBA" id="ARBA00023295"/>
    </source>
</evidence>
<organism evidence="13 14">
    <name type="scientific">Penicillium hetheringtonii</name>
    <dbReference type="NCBI Taxonomy" id="911720"/>
    <lineage>
        <taxon>Eukaryota</taxon>
        <taxon>Fungi</taxon>
        <taxon>Dikarya</taxon>
        <taxon>Ascomycota</taxon>
        <taxon>Pezizomycotina</taxon>
        <taxon>Eurotiomycetes</taxon>
        <taxon>Eurotiomycetidae</taxon>
        <taxon>Eurotiales</taxon>
        <taxon>Aspergillaceae</taxon>
        <taxon>Penicillium</taxon>
    </lineage>
</organism>
<sequence length="118" mass="13006">MPLRIQGMWSSILLAYCLVSAAKASCDLPSTYSWISTGNLAGPKSGWESLKDFASVVYNEQHLVYASFADTSDNYGSMNFALFSDWSDMTSTSQNQMGTSAVAPTIFYFEPKDTWILA</sequence>
<accession>A0AAD6DAQ6</accession>
<reference evidence="13 14" key="1">
    <citation type="journal article" date="2023" name="IMA Fungus">
        <title>Comparative genomic study of the Penicillium genus elucidates a diverse pangenome and 15 lateral gene transfer events.</title>
        <authorList>
            <person name="Petersen C."/>
            <person name="Sorensen T."/>
            <person name="Nielsen M.R."/>
            <person name="Sondergaard T.E."/>
            <person name="Sorensen J.L."/>
            <person name="Fitzpatrick D.A."/>
            <person name="Frisvad J.C."/>
            <person name="Nielsen K.L."/>
        </authorList>
    </citation>
    <scope>NUCLEOTIDE SEQUENCE [LARGE SCALE GENOMIC DNA]</scope>
    <source>
        <strain evidence="13 14">IBT 29057</strain>
    </source>
</reference>
<dbReference type="PANTHER" id="PTHR40631">
    <property type="entry name" value="ALPHA-L-ARABINOFURANOSIDASE AXHA-2-RELATED"/>
    <property type="match status" value="1"/>
</dbReference>
<evidence type="ECO:0000313" key="14">
    <source>
        <dbReference type="Proteomes" id="UP001216150"/>
    </source>
</evidence>
<evidence type="ECO:0000256" key="11">
    <source>
        <dbReference type="RuleBase" id="RU368117"/>
    </source>
</evidence>
<comment type="catalytic activity">
    <reaction evidence="1 11">
        <text>Hydrolysis of terminal non-reducing alpha-L-arabinofuranoside residues in alpha-L-arabinosides.</text>
        <dbReference type="EC" id="3.2.1.55"/>
    </reaction>
</comment>
<keyword evidence="4 11" id="KW-0964">Secreted</keyword>
<dbReference type="GO" id="GO:0045493">
    <property type="term" value="P:xylan catabolic process"/>
    <property type="evidence" value="ECO:0007669"/>
    <property type="project" value="UniProtKB-UniRule"/>
</dbReference>
<dbReference type="InterPro" id="IPR005193">
    <property type="entry name" value="GH62_arabinosidase"/>
</dbReference>
<name>A0AAD6DAQ6_9EURO</name>